<dbReference type="GeneID" id="36343321"/>
<evidence type="ECO:0000313" key="3">
    <source>
        <dbReference type="Proteomes" id="UP000019149"/>
    </source>
</evidence>
<name>W6U940_ECHGR</name>
<proteinExistence type="predicted"/>
<sequence length="89" mass="9825">MSSTPSAIILARPRFAPPCPYPTPTLVIGARTVNYASKGKEQRAVTLRVVDGYVCEQIGQLKKRRTRVANAEPSGRPVTVEDKRSEERT</sequence>
<evidence type="ECO:0000256" key="1">
    <source>
        <dbReference type="SAM" id="MobiDB-lite"/>
    </source>
</evidence>
<dbReference type="RefSeq" id="XP_024348711.1">
    <property type="nucleotide sequence ID" value="XM_024496855.1"/>
</dbReference>
<feature type="region of interest" description="Disordered" evidence="1">
    <location>
        <begin position="66"/>
        <end position="89"/>
    </location>
</feature>
<keyword evidence="3" id="KW-1185">Reference proteome</keyword>
<accession>W6U940</accession>
<dbReference type="CTD" id="36343321"/>
<dbReference type="KEGG" id="egl:EGR_07606"/>
<dbReference type="EMBL" id="APAU02000082">
    <property type="protein sequence ID" value="EUB57515.1"/>
    <property type="molecule type" value="Genomic_DNA"/>
</dbReference>
<dbReference type="AlphaFoldDB" id="W6U940"/>
<dbReference type="Proteomes" id="UP000019149">
    <property type="component" value="Unassembled WGS sequence"/>
</dbReference>
<evidence type="ECO:0000313" key="2">
    <source>
        <dbReference type="EMBL" id="EUB57515.1"/>
    </source>
</evidence>
<feature type="compositionally biased region" description="Basic and acidic residues" evidence="1">
    <location>
        <begin position="79"/>
        <end position="89"/>
    </location>
</feature>
<organism evidence="2 3">
    <name type="scientific">Echinococcus granulosus</name>
    <name type="common">Hydatid tapeworm</name>
    <dbReference type="NCBI Taxonomy" id="6210"/>
    <lineage>
        <taxon>Eukaryota</taxon>
        <taxon>Metazoa</taxon>
        <taxon>Spiralia</taxon>
        <taxon>Lophotrochozoa</taxon>
        <taxon>Platyhelminthes</taxon>
        <taxon>Cestoda</taxon>
        <taxon>Eucestoda</taxon>
        <taxon>Cyclophyllidea</taxon>
        <taxon>Taeniidae</taxon>
        <taxon>Echinococcus</taxon>
        <taxon>Echinococcus granulosus group</taxon>
    </lineage>
</organism>
<protein>
    <submittedName>
        <fullName evidence="2">Uncharacterized protein</fullName>
    </submittedName>
</protein>
<comment type="caution">
    <text evidence="2">The sequence shown here is derived from an EMBL/GenBank/DDBJ whole genome shotgun (WGS) entry which is preliminary data.</text>
</comment>
<reference evidence="2 3" key="1">
    <citation type="journal article" date="2013" name="Nat. Genet.">
        <title>The genome of the hydatid tapeworm Echinococcus granulosus.</title>
        <authorList>
            <person name="Zheng H."/>
            <person name="Zhang W."/>
            <person name="Zhang L."/>
            <person name="Zhang Z."/>
            <person name="Li J."/>
            <person name="Lu G."/>
            <person name="Zhu Y."/>
            <person name="Wang Y."/>
            <person name="Huang Y."/>
            <person name="Liu J."/>
            <person name="Kang H."/>
            <person name="Chen J."/>
            <person name="Wang L."/>
            <person name="Chen A."/>
            <person name="Yu S."/>
            <person name="Gao Z."/>
            <person name="Jin L."/>
            <person name="Gu W."/>
            <person name="Wang Z."/>
            <person name="Zhao L."/>
            <person name="Shi B."/>
            <person name="Wen H."/>
            <person name="Lin R."/>
            <person name="Jones M.K."/>
            <person name="Brejova B."/>
            <person name="Vinar T."/>
            <person name="Zhao G."/>
            <person name="McManus D.P."/>
            <person name="Chen Z."/>
            <person name="Zhou Y."/>
            <person name="Wang S."/>
        </authorList>
    </citation>
    <scope>NUCLEOTIDE SEQUENCE [LARGE SCALE GENOMIC DNA]</scope>
</reference>
<gene>
    <name evidence="2" type="ORF">EGR_07606</name>
</gene>